<protein>
    <submittedName>
        <fullName evidence="2">Uncharacterized protein</fullName>
    </submittedName>
</protein>
<gene>
    <name evidence="2" type="ORF">N0V93_008360</name>
</gene>
<comment type="caution">
    <text evidence="2">The sequence shown here is derived from an EMBL/GenBank/DDBJ whole genome shotgun (WGS) entry which is preliminary data.</text>
</comment>
<evidence type="ECO:0000256" key="1">
    <source>
        <dbReference type="SAM" id="MobiDB-lite"/>
    </source>
</evidence>
<evidence type="ECO:0000313" key="3">
    <source>
        <dbReference type="Proteomes" id="UP001140453"/>
    </source>
</evidence>
<keyword evidence="3" id="KW-1185">Reference proteome</keyword>
<proteinExistence type="predicted"/>
<name>A0A9W8YLK0_9PEZI</name>
<reference evidence="2" key="1">
    <citation type="submission" date="2022-10" db="EMBL/GenBank/DDBJ databases">
        <title>Tapping the CABI collections for fungal endophytes: first genome assemblies for Collariella, Neodidymelliopsis, Ascochyta clinopodiicola, Didymella pomorum, Didymosphaeria variabile, Neocosmospora piperis and Neocucurbitaria cava.</title>
        <authorList>
            <person name="Hill R."/>
        </authorList>
    </citation>
    <scope>NUCLEOTIDE SEQUENCE</scope>
    <source>
        <strain evidence="2">IMI 355082</strain>
    </source>
</reference>
<dbReference type="AlphaFoldDB" id="A0A9W8YLK0"/>
<dbReference type="EMBL" id="JAPEVB010000005">
    <property type="protein sequence ID" value="KAJ4387759.1"/>
    <property type="molecule type" value="Genomic_DNA"/>
</dbReference>
<dbReference type="Proteomes" id="UP001140453">
    <property type="component" value="Unassembled WGS sequence"/>
</dbReference>
<evidence type="ECO:0000313" key="2">
    <source>
        <dbReference type="EMBL" id="KAJ4387759.1"/>
    </source>
</evidence>
<feature type="compositionally biased region" description="Basic and acidic residues" evidence="1">
    <location>
        <begin position="1"/>
        <end position="23"/>
    </location>
</feature>
<sequence length="76" mass="8351">MEINNDQDHDAEMSSDSDHHVDQNDTIDSLDGALTARSRFQLSPDKQNLKSPRSSHSSCGLDTLNLPSGFHMTLPA</sequence>
<accession>A0A9W8YLK0</accession>
<organism evidence="2 3">
    <name type="scientific">Gnomoniopsis smithogilvyi</name>
    <dbReference type="NCBI Taxonomy" id="1191159"/>
    <lineage>
        <taxon>Eukaryota</taxon>
        <taxon>Fungi</taxon>
        <taxon>Dikarya</taxon>
        <taxon>Ascomycota</taxon>
        <taxon>Pezizomycotina</taxon>
        <taxon>Sordariomycetes</taxon>
        <taxon>Sordariomycetidae</taxon>
        <taxon>Diaporthales</taxon>
        <taxon>Gnomoniaceae</taxon>
        <taxon>Gnomoniopsis</taxon>
    </lineage>
</organism>
<feature type="compositionally biased region" description="Polar residues" evidence="1">
    <location>
        <begin position="38"/>
        <end position="60"/>
    </location>
</feature>
<feature type="region of interest" description="Disordered" evidence="1">
    <location>
        <begin position="1"/>
        <end position="76"/>
    </location>
</feature>